<dbReference type="Proteomes" id="UP000243900">
    <property type="component" value="Unassembled WGS sequence"/>
</dbReference>
<protein>
    <recommendedName>
        <fullName evidence="2">tRNA threonylcarbamoyladenosine biosynthesis protein TsaB</fullName>
    </recommendedName>
    <alternativeName>
        <fullName evidence="3">t(6)A37 threonylcarbamoyladenosine biosynthesis protein TsaB</fullName>
    </alternativeName>
</protein>
<proteinExistence type="inferred from homology"/>
<dbReference type="GO" id="GO:0016740">
    <property type="term" value="F:transferase activity"/>
    <property type="evidence" value="ECO:0007669"/>
    <property type="project" value="UniProtKB-KW"/>
</dbReference>
<evidence type="ECO:0000313" key="5">
    <source>
        <dbReference type="EMBL" id="PQA48945.1"/>
    </source>
</evidence>
<dbReference type="OrthoDB" id="9809995at2"/>
<dbReference type="EMBL" id="PTQZ01000034">
    <property type="protein sequence ID" value="PQA48945.1"/>
    <property type="molecule type" value="Genomic_DNA"/>
</dbReference>
<dbReference type="Pfam" id="PF00814">
    <property type="entry name" value="TsaD"/>
    <property type="match status" value="1"/>
</dbReference>
<comment type="similarity">
    <text evidence="1">Belongs to the KAE1 / TsaD family. TsaB subfamily.</text>
</comment>
<accession>A0A2P6AU29</accession>
<keyword evidence="5" id="KW-0808">Transferase</keyword>
<comment type="caution">
    <text evidence="5">The sequence shown here is derived from an EMBL/GenBank/DDBJ whole genome shotgun (WGS) entry which is preliminary data.</text>
</comment>
<evidence type="ECO:0000313" key="6">
    <source>
        <dbReference type="Proteomes" id="UP000243900"/>
    </source>
</evidence>
<dbReference type="AlphaFoldDB" id="A0A2P6AU29"/>
<keyword evidence="6" id="KW-1185">Reference proteome</keyword>
<dbReference type="InterPro" id="IPR043129">
    <property type="entry name" value="ATPase_NBD"/>
</dbReference>
<dbReference type="CDD" id="cd24032">
    <property type="entry name" value="ASKHA_NBD_TsaB"/>
    <property type="match status" value="1"/>
</dbReference>
<dbReference type="Gene3D" id="3.30.420.40">
    <property type="match status" value="2"/>
</dbReference>
<dbReference type="SUPFAM" id="SSF53067">
    <property type="entry name" value="Actin-like ATPase domain"/>
    <property type="match status" value="2"/>
</dbReference>
<evidence type="ECO:0000256" key="2">
    <source>
        <dbReference type="ARBA" id="ARBA00019012"/>
    </source>
</evidence>
<dbReference type="PANTHER" id="PTHR11735">
    <property type="entry name" value="TRNA N6-ADENOSINE THREONYLCARBAMOYLTRANSFERASE"/>
    <property type="match status" value="1"/>
</dbReference>
<dbReference type="InterPro" id="IPR022496">
    <property type="entry name" value="T6A_TsaB"/>
</dbReference>
<gene>
    <name evidence="5" type="primary">tsaB</name>
    <name evidence="5" type="ORF">C5O18_02735</name>
</gene>
<evidence type="ECO:0000259" key="4">
    <source>
        <dbReference type="Pfam" id="PF00814"/>
    </source>
</evidence>
<evidence type="ECO:0000256" key="1">
    <source>
        <dbReference type="ARBA" id="ARBA00010493"/>
    </source>
</evidence>
<organism evidence="5 6">
    <name type="scientific">Amnimonas aquatica</name>
    <dbReference type="NCBI Taxonomy" id="2094561"/>
    <lineage>
        <taxon>Bacteria</taxon>
        <taxon>Pseudomonadati</taxon>
        <taxon>Pseudomonadota</taxon>
        <taxon>Gammaproteobacteria</taxon>
        <taxon>Moraxellales</taxon>
        <taxon>Moraxellaceae</taxon>
        <taxon>Amnimonas</taxon>
    </lineage>
</organism>
<feature type="domain" description="Gcp-like" evidence="4">
    <location>
        <begin position="37"/>
        <end position="141"/>
    </location>
</feature>
<dbReference type="GO" id="GO:0005829">
    <property type="term" value="C:cytosol"/>
    <property type="evidence" value="ECO:0007669"/>
    <property type="project" value="TreeGrafter"/>
</dbReference>
<name>A0A2P6AU29_9GAMM</name>
<reference evidence="6" key="1">
    <citation type="submission" date="2018-02" db="EMBL/GenBank/DDBJ databases">
        <title>Genome sequencing of Solimonas sp. HR-BB.</title>
        <authorList>
            <person name="Lee Y."/>
            <person name="Jeon C.O."/>
        </authorList>
    </citation>
    <scope>NUCLEOTIDE SEQUENCE [LARGE SCALE GENOMIC DNA]</scope>
    <source>
        <strain evidence="6">HR-E</strain>
    </source>
</reference>
<sequence>MGMNLLALETATEHCSVALLRSAVDGSHEVLVRRLHAPRQQTELILPMIDEVLAESGLRLNQLDGLAYSRGPGAFTGVRIAAAVAQGLALGADLGVVPVSSLQALAQGAWRATGAEAVLASFDARMQEVYAGAFLLGAEGSEQAGLMQPQTAEVAARPEALPEALVLAWSAMVDAALSPRRAATAVGAGSGWGSYAEALGRQLPVAVIAAELPPDAEDVALLAAPGLRAGAAVAPELALPVYLRDDVWKKLPGR</sequence>
<evidence type="ECO:0000256" key="3">
    <source>
        <dbReference type="ARBA" id="ARBA00032446"/>
    </source>
</evidence>
<dbReference type="InterPro" id="IPR000905">
    <property type="entry name" value="Gcp-like_dom"/>
</dbReference>
<dbReference type="NCBIfam" id="TIGR03725">
    <property type="entry name" value="T6A_YeaZ"/>
    <property type="match status" value="1"/>
</dbReference>
<dbReference type="GO" id="GO:0002949">
    <property type="term" value="P:tRNA threonylcarbamoyladenosine modification"/>
    <property type="evidence" value="ECO:0007669"/>
    <property type="project" value="InterPro"/>
</dbReference>
<dbReference type="PANTHER" id="PTHR11735:SF11">
    <property type="entry name" value="TRNA THREONYLCARBAMOYLADENOSINE BIOSYNTHESIS PROTEIN TSAB"/>
    <property type="match status" value="1"/>
</dbReference>